<reference evidence="2 3" key="1">
    <citation type="journal article" date="2018" name="IMA Fungus">
        <title>IMA Genome-F 9: Draft genome sequence of Annulohypoxylon stygium, Aspergillus mulundensis, Berkeleyomyces basicola (syn. Thielaviopsis basicola), Ceratocystis smalleyi, two Cercospora beticola strains, Coleophoma cylindrospora, Fusarium fracticaudum, Phialophora cf. hyalina, and Morchella septimelata.</title>
        <authorList>
            <person name="Wingfield B.D."/>
            <person name="Bills G.F."/>
            <person name="Dong Y."/>
            <person name="Huang W."/>
            <person name="Nel W.J."/>
            <person name="Swalarsk-Parry B.S."/>
            <person name="Vaghefi N."/>
            <person name="Wilken P.M."/>
            <person name="An Z."/>
            <person name="de Beer Z.W."/>
            <person name="De Vos L."/>
            <person name="Chen L."/>
            <person name="Duong T.A."/>
            <person name="Gao Y."/>
            <person name="Hammerbacher A."/>
            <person name="Kikkert J.R."/>
            <person name="Li Y."/>
            <person name="Li H."/>
            <person name="Li K."/>
            <person name="Li Q."/>
            <person name="Liu X."/>
            <person name="Ma X."/>
            <person name="Naidoo K."/>
            <person name="Pethybridge S.J."/>
            <person name="Sun J."/>
            <person name="Steenkamp E.T."/>
            <person name="van der Nest M.A."/>
            <person name="van Wyk S."/>
            <person name="Wingfield M.J."/>
            <person name="Xiong C."/>
            <person name="Yue Q."/>
            <person name="Zhang X."/>
        </authorList>
    </citation>
    <scope>NUCLEOTIDE SEQUENCE [LARGE SCALE GENOMIC DNA]</scope>
    <source>
        <strain evidence="2 3">DSM 5745</strain>
    </source>
</reference>
<dbReference type="STRING" id="1810919.A0A3D8S4K4"/>
<dbReference type="RefSeq" id="XP_026604280.1">
    <property type="nucleotide sequence ID" value="XM_026746800.1"/>
</dbReference>
<accession>A0A3D8S4K4</accession>
<comment type="caution">
    <text evidence="2">The sequence shown here is derived from an EMBL/GenBank/DDBJ whole genome shotgun (WGS) entry which is preliminary data.</text>
</comment>
<dbReference type="OrthoDB" id="5366531at2759"/>
<evidence type="ECO:0000256" key="1">
    <source>
        <dbReference type="SAM" id="MobiDB-lite"/>
    </source>
</evidence>
<dbReference type="Proteomes" id="UP000256690">
    <property type="component" value="Unassembled WGS sequence"/>
</dbReference>
<keyword evidence="3" id="KW-1185">Reference proteome</keyword>
<evidence type="ECO:0000313" key="2">
    <source>
        <dbReference type="EMBL" id="RDW81227.1"/>
    </source>
</evidence>
<proteinExistence type="predicted"/>
<name>A0A3D8S4K4_9EURO</name>
<feature type="region of interest" description="Disordered" evidence="1">
    <location>
        <begin position="53"/>
        <end position="93"/>
    </location>
</feature>
<dbReference type="EMBL" id="PVWQ01000005">
    <property type="protein sequence ID" value="RDW81227.1"/>
    <property type="molecule type" value="Genomic_DNA"/>
</dbReference>
<dbReference type="GeneID" id="38115154"/>
<dbReference type="AlphaFoldDB" id="A0A3D8S4K4"/>
<gene>
    <name evidence="2" type="ORF">DSM5745_04784</name>
</gene>
<sequence>MRPALLRLLKRPSALSVLESLISSPPVIEHLEPQLHEKCLRCYSSAFKPLFRQARRSRPPPPKNGASNKSKRLSKIRLAPIEPHPTSDAKDNDYASIGNKVLGPWKDLGLHPERLEYESDVGHTHDIGTRLVDDPAHRDDISLWLELLRYRQRHYGDKGVLQIWEGMMKRVGGLQLPVEGETANFFWQSFVDYGLKHEAFLNQVLEHALELQNQTGKRWSKLYQSIVGSFVKLGMERQAVKWHKRVQGAHGPANDDVAGCFTLAMSDSDISEKVSGGFRARMAAFRAICKHTDGHRVYGHVISALMASGKSKELLRMHEFLIGQGDHPRSLEEVQPLLEYVRYFSNSTTRSRLRRYLDERFAPEEAIDSGMPCAVESAPEVDVKSESDDNGLKDEFGARIFATKALSLDMIISGLKTFRVSAIGPQSLRELARRAGGSQDLLAKLEQLEQSNISIGNSVFVRLLRQLASYHEEILLSDLIHSDQHHDVLEDAETQSSLLISHYAAGDLRQYNLTLVVLKELLGEGPEMLRIHFQKHIAAGENDLAASIVAEMLAQGSTLTKETMGFMITYLFGPRRPGRRPVNQPNLRSTHTLQSAFKYVQNIALAGTNVPVELWIEVVKRYGMIARWGELRACCLWLTRRYDPRVPGNDPLILQRIFNPQMQEAIVSWGFIIEPPTMLRMKGFHATGMQGEPLVPFVRGILLLRELREKGVHVKSSLIGQVSERRLIMLYSQTPFFSNRARNRELRKENPYLLSRVIEDINCAWGQPYLYDRLRKESLKSILQNASPKLTPRHRADRANMWKYMDKYGDISQ</sequence>
<evidence type="ECO:0000313" key="3">
    <source>
        <dbReference type="Proteomes" id="UP000256690"/>
    </source>
</evidence>
<organism evidence="2 3">
    <name type="scientific">Aspergillus mulundensis</name>
    <dbReference type="NCBI Taxonomy" id="1810919"/>
    <lineage>
        <taxon>Eukaryota</taxon>
        <taxon>Fungi</taxon>
        <taxon>Dikarya</taxon>
        <taxon>Ascomycota</taxon>
        <taxon>Pezizomycotina</taxon>
        <taxon>Eurotiomycetes</taxon>
        <taxon>Eurotiomycetidae</taxon>
        <taxon>Eurotiales</taxon>
        <taxon>Aspergillaceae</taxon>
        <taxon>Aspergillus</taxon>
        <taxon>Aspergillus subgen. Nidulantes</taxon>
    </lineage>
</organism>
<protein>
    <submittedName>
        <fullName evidence="2">Uncharacterized protein</fullName>
    </submittedName>
</protein>